<sequence>MTLVGGLLILALVCAVSVCAAADTGRDAAVFPLPVLAGSVCLLLCGGYLGLLVPALWVNYALLAALAVGLGVHAGRERLKAALFSPGFLFFAAASAVFWLMFAVLQPMFTQWDEFTFWGAAAKLLKEHGMLYPADPVNLKAAAGLPGLGLVSFFVQGLSPVFTEWQCLAAYDMLFMACIAGASVLPRRRWAQSAMVLTAGVLLPFFFSVVTPGSASTVYANAMADIPLALLFGGVVSLWFAVGPGKLGLLLTALPLALLTLTKDMGFAYALIAVFLIFLDLLFGQEHKDRRPLRVFGGALWRAVALAVPVLAAFLSWNRYTATCLDTGSGTVGGAGLSYGQVLTGGLAQFFGIGRTQKFSDIMGLMGDAFFSRDVCLLGPGVRALAVITLVAAAAFVFAGKGAARRRVLVTWLGFAFCFAAFYLFHLILYCYNFSDVEAYILKDYERYIGPYYQGWMLAMLCLLGRSAAGYAGRWYRLADGALLGAAACILAVFFWRGVPTAGFWTNADSLYLLRQDVKDRAAAANEVLDWDDNVLVISQGDDATRWYYYNYELTAHVARGYGGYFNGVDKSSRWDSDFMNLVESENWTLYDYKAVCTPDALVAYLIEKDCDYLLIDRADDYLERDFSSLFEGGLTADMPATLYRFDPDAATPFTPVAVAESEG</sequence>
<feature type="signal peptide" evidence="2">
    <location>
        <begin position="1"/>
        <end position="22"/>
    </location>
</feature>
<gene>
    <name evidence="3" type="ORF">INF35_06115</name>
</gene>
<organism evidence="3 4">
    <name type="scientific">Gemmiger gallinarum</name>
    <dbReference type="NCBI Taxonomy" id="2779354"/>
    <lineage>
        <taxon>Bacteria</taxon>
        <taxon>Bacillati</taxon>
        <taxon>Bacillota</taxon>
        <taxon>Clostridia</taxon>
        <taxon>Eubacteriales</taxon>
        <taxon>Gemmiger</taxon>
    </lineage>
</organism>
<feature type="transmembrane region" description="Helical" evidence="1">
    <location>
        <begin position="167"/>
        <end position="185"/>
    </location>
</feature>
<feature type="transmembrane region" description="Helical" evidence="1">
    <location>
        <begin position="266"/>
        <end position="283"/>
    </location>
</feature>
<feature type="transmembrane region" description="Helical" evidence="1">
    <location>
        <begin position="37"/>
        <end position="70"/>
    </location>
</feature>
<feature type="chain" id="PRO_5045047262" evidence="2">
    <location>
        <begin position="23"/>
        <end position="664"/>
    </location>
</feature>
<proteinExistence type="predicted"/>
<keyword evidence="4" id="KW-1185">Reference proteome</keyword>
<feature type="transmembrane region" description="Helical" evidence="1">
    <location>
        <begin position="410"/>
        <end position="432"/>
    </location>
</feature>
<dbReference type="EMBL" id="JADCKC010000002">
    <property type="protein sequence ID" value="MBE5037351.1"/>
    <property type="molecule type" value="Genomic_DNA"/>
</dbReference>
<evidence type="ECO:0000313" key="3">
    <source>
        <dbReference type="EMBL" id="MBE5037351.1"/>
    </source>
</evidence>
<reference evidence="3 4" key="1">
    <citation type="submission" date="2020-10" db="EMBL/GenBank/DDBJ databases">
        <title>ChiBAC.</title>
        <authorList>
            <person name="Zenner C."/>
            <person name="Hitch T.C.A."/>
            <person name="Clavel T."/>
        </authorList>
    </citation>
    <scope>NUCLEOTIDE SEQUENCE [LARGE SCALE GENOMIC DNA]</scope>
    <source>
        <strain evidence="3 4">DSM 109015</strain>
    </source>
</reference>
<feature type="transmembrane region" description="Helical" evidence="1">
    <location>
        <begin position="337"/>
        <end position="354"/>
    </location>
</feature>
<evidence type="ECO:0000256" key="1">
    <source>
        <dbReference type="SAM" id="Phobius"/>
    </source>
</evidence>
<feature type="transmembrane region" description="Helical" evidence="1">
    <location>
        <begin position="452"/>
        <end position="469"/>
    </location>
</feature>
<feature type="transmembrane region" description="Helical" evidence="1">
    <location>
        <begin position="295"/>
        <end position="317"/>
    </location>
</feature>
<protein>
    <submittedName>
        <fullName evidence="3">Uncharacterized protein</fullName>
    </submittedName>
</protein>
<keyword evidence="1" id="KW-1133">Transmembrane helix</keyword>
<keyword evidence="1" id="KW-0812">Transmembrane</keyword>
<evidence type="ECO:0000256" key="2">
    <source>
        <dbReference type="SAM" id="SignalP"/>
    </source>
</evidence>
<keyword evidence="1" id="KW-0472">Membrane</keyword>
<feature type="transmembrane region" description="Helical" evidence="1">
    <location>
        <begin position="191"/>
        <end position="210"/>
    </location>
</feature>
<feature type="transmembrane region" description="Helical" evidence="1">
    <location>
        <begin position="82"/>
        <end position="105"/>
    </location>
</feature>
<name>A0ABR9R2J7_9FIRM</name>
<comment type="caution">
    <text evidence="3">The sequence shown here is derived from an EMBL/GenBank/DDBJ whole genome shotgun (WGS) entry which is preliminary data.</text>
</comment>
<accession>A0ABR9R2J7</accession>
<dbReference type="Proteomes" id="UP000768567">
    <property type="component" value="Unassembled WGS sequence"/>
</dbReference>
<dbReference type="RefSeq" id="WP_193500642.1">
    <property type="nucleotide sequence ID" value="NZ_JADCKC010000002.1"/>
</dbReference>
<evidence type="ECO:0000313" key="4">
    <source>
        <dbReference type="Proteomes" id="UP000768567"/>
    </source>
</evidence>
<feature type="transmembrane region" description="Helical" evidence="1">
    <location>
        <begin position="375"/>
        <end position="398"/>
    </location>
</feature>
<keyword evidence="2" id="KW-0732">Signal</keyword>
<feature type="transmembrane region" description="Helical" evidence="1">
    <location>
        <begin position="475"/>
        <end position="496"/>
    </location>
</feature>